<dbReference type="InterPro" id="IPR052917">
    <property type="entry name" value="Stress-Dev_Protein"/>
</dbReference>
<dbReference type="PANTHER" id="PTHR34818">
    <property type="entry name" value="PROTEIN BLI-3"/>
    <property type="match status" value="1"/>
</dbReference>
<dbReference type="InterPro" id="IPR038725">
    <property type="entry name" value="YdaG_split_barrel_FMN-bd"/>
</dbReference>
<sequence length="169" mass="18821">MGNYKDLYSEEAIAKIKELAKDIRVCMFCTELSVRPIPTRPMSLQDIDEEGNLWFISSAASNKNFEIKHDDDVQLIFAKNSDSHFLSVFGTAVIYKDKAHIEDVWSPVAKAWFEEGKEDPDVTVIKVSPSEAYYWDTTDGKMVSFLKIAVSAITGKTGDDGGVEGSITI</sequence>
<keyword evidence="3" id="KW-1185">Reference proteome</keyword>
<dbReference type="RefSeq" id="WP_020211248.1">
    <property type="nucleotide sequence ID" value="NZ_JRLX01000008.1"/>
</dbReference>
<dbReference type="EMBL" id="JRLX01000008">
    <property type="protein sequence ID" value="KGO86775.1"/>
    <property type="molecule type" value="Genomic_DNA"/>
</dbReference>
<organism evidence="2 3">
    <name type="scientific">Flavobacterium rivuli WB 3.3-2 = DSM 21788</name>
    <dbReference type="NCBI Taxonomy" id="1121895"/>
    <lineage>
        <taxon>Bacteria</taxon>
        <taxon>Pseudomonadati</taxon>
        <taxon>Bacteroidota</taxon>
        <taxon>Flavobacteriia</taxon>
        <taxon>Flavobacteriales</taxon>
        <taxon>Flavobacteriaceae</taxon>
        <taxon>Flavobacterium</taxon>
    </lineage>
</organism>
<proteinExistence type="predicted"/>
<comment type="caution">
    <text evidence="2">The sequence shown here is derived from an EMBL/GenBank/DDBJ whole genome shotgun (WGS) entry which is preliminary data.</text>
</comment>
<dbReference type="Proteomes" id="UP000030152">
    <property type="component" value="Unassembled WGS sequence"/>
</dbReference>
<evidence type="ECO:0000313" key="3">
    <source>
        <dbReference type="Proteomes" id="UP000030152"/>
    </source>
</evidence>
<dbReference type="AlphaFoldDB" id="A0A0A2MEQ5"/>
<dbReference type="PANTHER" id="PTHR34818:SF1">
    <property type="entry name" value="PROTEIN BLI-3"/>
    <property type="match status" value="1"/>
</dbReference>
<dbReference type="STRING" id="1121895.GCA_000378485_00123"/>
<dbReference type="eggNOG" id="COG3871">
    <property type="taxonomic scope" value="Bacteria"/>
</dbReference>
<protein>
    <submittedName>
        <fullName evidence="2">General stress protein</fullName>
    </submittedName>
</protein>
<dbReference type="Pfam" id="PF16242">
    <property type="entry name" value="Pyrid_ox_like"/>
    <property type="match status" value="1"/>
</dbReference>
<dbReference type="SUPFAM" id="SSF50475">
    <property type="entry name" value="FMN-binding split barrel"/>
    <property type="match status" value="1"/>
</dbReference>
<dbReference type="OrthoDB" id="1432662at2"/>
<dbReference type="Gene3D" id="2.30.110.10">
    <property type="entry name" value="Electron Transport, Fmn-binding Protein, Chain A"/>
    <property type="match status" value="1"/>
</dbReference>
<evidence type="ECO:0000313" key="2">
    <source>
        <dbReference type="EMBL" id="KGO86775.1"/>
    </source>
</evidence>
<gene>
    <name evidence="2" type="ORF">Q765_09110</name>
</gene>
<reference evidence="2 3" key="1">
    <citation type="submission" date="2013-09" db="EMBL/GenBank/DDBJ databases">
        <authorList>
            <person name="Zeng Z."/>
            <person name="Chen C."/>
        </authorList>
    </citation>
    <scope>NUCLEOTIDE SEQUENCE [LARGE SCALE GENOMIC DNA]</scope>
    <source>
        <strain evidence="2 3">WB 3.3-2</strain>
    </source>
</reference>
<name>A0A0A2MEQ5_9FLAO</name>
<evidence type="ECO:0000259" key="1">
    <source>
        <dbReference type="Pfam" id="PF16242"/>
    </source>
</evidence>
<accession>A0A0A2MEQ5</accession>
<feature type="domain" description="General stress protein FMN-binding split barrel" evidence="1">
    <location>
        <begin position="11"/>
        <end position="158"/>
    </location>
</feature>
<dbReference type="InterPro" id="IPR012349">
    <property type="entry name" value="Split_barrel_FMN-bd"/>
</dbReference>